<dbReference type="InterPro" id="IPR007315">
    <property type="entry name" value="PIG-V/Gpi18"/>
</dbReference>
<keyword evidence="9 11" id="KW-0472">Membrane</keyword>
<name>A0ABP4HMS6_9ACTN</name>
<evidence type="ECO:0000256" key="8">
    <source>
        <dbReference type="ARBA" id="ARBA00022989"/>
    </source>
</evidence>
<comment type="pathway">
    <text evidence="2">Glycolipid biosynthesis; glycosylphosphatidylinositol-anchor biosynthesis.</text>
</comment>
<evidence type="ECO:0000256" key="1">
    <source>
        <dbReference type="ARBA" id="ARBA00004477"/>
    </source>
</evidence>
<evidence type="ECO:0000256" key="10">
    <source>
        <dbReference type="SAM" id="MobiDB-lite"/>
    </source>
</evidence>
<feature type="transmembrane region" description="Helical" evidence="11">
    <location>
        <begin position="133"/>
        <end position="157"/>
    </location>
</feature>
<keyword evidence="5" id="KW-0808">Transferase</keyword>
<evidence type="ECO:0000256" key="5">
    <source>
        <dbReference type="ARBA" id="ARBA00022679"/>
    </source>
</evidence>
<evidence type="ECO:0000256" key="6">
    <source>
        <dbReference type="ARBA" id="ARBA00022692"/>
    </source>
</evidence>
<protein>
    <submittedName>
        <fullName evidence="12">Glycosyltransferase family 39 protein</fullName>
    </submittedName>
</protein>
<keyword evidence="3" id="KW-0337">GPI-anchor biosynthesis</keyword>
<proteinExistence type="predicted"/>
<feature type="transmembrane region" description="Helical" evidence="11">
    <location>
        <begin position="164"/>
        <end position="186"/>
    </location>
</feature>
<dbReference type="PANTHER" id="PTHR12468">
    <property type="entry name" value="GPI MANNOSYLTRANSFERASE 2"/>
    <property type="match status" value="1"/>
</dbReference>
<comment type="caution">
    <text evidence="12">The sequence shown here is derived from an EMBL/GenBank/DDBJ whole genome shotgun (WGS) entry which is preliminary data.</text>
</comment>
<feature type="transmembrane region" description="Helical" evidence="11">
    <location>
        <begin position="349"/>
        <end position="367"/>
    </location>
</feature>
<comment type="subcellular location">
    <subcellularLocation>
        <location evidence="1">Endoplasmic reticulum membrane</location>
        <topology evidence="1">Multi-pass membrane protein</topology>
    </subcellularLocation>
</comment>
<evidence type="ECO:0000256" key="3">
    <source>
        <dbReference type="ARBA" id="ARBA00022502"/>
    </source>
</evidence>
<feature type="transmembrane region" description="Helical" evidence="11">
    <location>
        <begin position="373"/>
        <end position="391"/>
    </location>
</feature>
<sequence length="423" mass="45261">MSTELSNTAGPRPDGAVGGPPEPTEPPSRSGPPAWLSRARRALRRAAPALLGYAAVRAVGVLVIVVQGSRRGEPGLHRLGVLWDARLYQLIAERGYSGVAPIPGPHGLYEMYAFFPAYPALTNLVWRLTPLSINASALLVAWAASLVAAWGVFAVVARLYRHRAGVIAAVLWGITPVAVVESMAYSEPLFAAFAFWAVYAVLARRWIWAGGLTVLAGLTRPTGSAVAMTVAVSAAWEVVHRFRGRSERSSPGAGPAWWRPVLGGLLAPLGFVGYIAWVGVQKGRWDAYFKIQEAWDSRFDFGRNTYQSFSALLSSSGTVWLADVVVAIVLIGSVLLLGVSVIQRQPLPLVLFSLGILVLALGDAAYFNCRARFLLPAFGLLLPIAMSLTRLRSRASLVLVLSGAALTSAVYGGYLAFVYPNAP</sequence>
<feature type="transmembrane region" description="Helical" evidence="11">
    <location>
        <begin position="206"/>
        <end position="236"/>
    </location>
</feature>
<evidence type="ECO:0000256" key="9">
    <source>
        <dbReference type="ARBA" id="ARBA00023136"/>
    </source>
</evidence>
<evidence type="ECO:0000256" key="11">
    <source>
        <dbReference type="SAM" id="Phobius"/>
    </source>
</evidence>
<feature type="compositionally biased region" description="Pro residues" evidence="10">
    <location>
        <begin position="20"/>
        <end position="30"/>
    </location>
</feature>
<dbReference type="EMBL" id="BAAALF010000253">
    <property type="protein sequence ID" value="GAA1274917.1"/>
    <property type="molecule type" value="Genomic_DNA"/>
</dbReference>
<organism evidence="12 13">
    <name type="scientific">Kitasatospora nipponensis</name>
    <dbReference type="NCBI Taxonomy" id="258049"/>
    <lineage>
        <taxon>Bacteria</taxon>
        <taxon>Bacillati</taxon>
        <taxon>Actinomycetota</taxon>
        <taxon>Actinomycetes</taxon>
        <taxon>Kitasatosporales</taxon>
        <taxon>Streptomycetaceae</taxon>
        <taxon>Kitasatospora</taxon>
    </lineage>
</organism>
<feature type="region of interest" description="Disordered" evidence="10">
    <location>
        <begin position="1"/>
        <end position="34"/>
    </location>
</feature>
<feature type="transmembrane region" description="Helical" evidence="11">
    <location>
        <begin position="46"/>
        <end position="66"/>
    </location>
</feature>
<evidence type="ECO:0000313" key="13">
    <source>
        <dbReference type="Proteomes" id="UP001500037"/>
    </source>
</evidence>
<feature type="transmembrane region" description="Helical" evidence="11">
    <location>
        <begin position="398"/>
        <end position="419"/>
    </location>
</feature>
<reference evidence="13" key="1">
    <citation type="journal article" date="2019" name="Int. J. Syst. Evol. Microbiol.">
        <title>The Global Catalogue of Microorganisms (GCM) 10K type strain sequencing project: providing services to taxonomists for standard genome sequencing and annotation.</title>
        <authorList>
            <consortium name="The Broad Institute Genomics Platform"/>
            <consortium name="The Broad Institute Genome Sequencing Center for Infectious Disease"/>
            <person name="Wu L."/>
            <person name="Ma J."/>
        </authorList>
    </citation>
    <scope>NUCLEOTIDE SEQUENCE [LARGE SCALE GENOMIC DNA]</scope>
    <source>
        <strain evidence="13">JCM 13004</strain>
    </source>
</reference>
<accession>A0ABP4HMS6</accession>
<dbReference type="PANTHER" id="PTHR12468:SF2">
    <property type="entry name" value="GPI MANNOSYLTRANSFERASE 2"/>
    <property type="match status" value="1"/>
</dbReference>
<keyword evidence="7" id="KW-0256">Endoplasmic reticulum</keyword>
<keyword evidence="8 11" id="KW-1133">Transmembrane helix</keyword>
<evidence type="ECO:0000256" key="2">
    <source>
        <dbReference type="ARBA" id="ARBA00004687"/>
    </source>
</evidence>
<evidence type="ECO:0000256" key="7">
    <source>
        <dbReference type="ARBA" id="ARBA00022824"/>
    </source>
</evidence>
<keyword evidence="4" id="KW-0328">Glycosyltransferase</keyword>
<dbReference type="Proteomes" id="UP001500037">
    <property type="component" value="Unassembled WGS sequence"/>
</dbReference>
<keyword evidence="13" id="KW-1185">Reference proteome</keyword>
<gene>
    <name evidence="12" type="ORF">GCM10009665_72820</name>
</gene>
<keyword evidence="6 11" id="KW-0812">Transmembrane</keyword>
<evidence type="ECO:0000256" key="4">
    <source>
        <dbReference type="ARBA" id="ARBA00022676"/>
    </source>
</evidence>
<feature type="transmembrane region" description="Helical" evidence="11">
    <location>
        <begin position="257"/>
        <end position="280"/>
    </location>
</feature>
<feature type="transmembrane region" description="Helical" evidence="11">
    <location>
        <begin position="319"/>
        <end position="342"/>
    </location>
</feature>
<evidence type="ECO:0000313" key="12">
    <source>
        <dbReference type="EMBL" id="GAA1274917.1"/>
    </source>
</evidence>